<proteinExistence type="predicted"/>
<sequence>MLVVFFLLLCAQFLSTLALESNDEKNPINIKGNEFNKEEGLKRGALVFSKATKAKGTSGAQNDHTKKNNANSMFIKPHTYVSDVGIGVIVVSMMFVFDF</sequence>
<evidence type="ECO:0000313" key="1">
    <source>
        <dbReference type="EMBL" id="KAI3806942.1"/>
    </source>
</evidence>
<protein>
    <submittedName>
        <fullName evidence="1">Uncharacterized protein</fullName>
    </submittedName>
</protein>
<dbReference type="EMBL" id="CM042025">
    <property type="protein sequence ID" value="KAI3806942.1"/>
    <property type="molecule type" value="Genomic_DNA"/>
</dbReference>
<keyword evidence="2" id="KW-1185">Reference proteome</keyword>
<reference evidence="2" key="1">
    <citation type="journal article" date="2022" name="Mol. Ecol. Resour.">
        <title>The genomes of chicory, endive, great burdock and yacon provide insights into Asteraceae palaeo-polyploidization history and plant inulin production.</title>
        <authorList>
            <person name="Fan W."/>
            <person name="Wang S."/>
            <person name="Wang H."/>
            <person name="Wang A."/>
            <person name="Jiang F."/>
            <person name="Liu H."/>
            <person name="Zhao H."/>
            <person name="Xu D."/>
            <person name="Zhang Y."/>
        </authorList>
    </citation>
    <scope>NUCLEOTIDE SEQUENCE [LARGE SCALE GENOMIC DNA]</scope>
    <source>
        <strain evidence="2">cv. Yunnan</strain>
    </source>
</reference>
<reference evidence="1 2" key="2">
    <citation type="journal article" date="2022" name="Mol. Ecol. Resour.">
        <title>The genomes of chicory, endive, great burdock and yacon provide insights into Asteraceae paleo-polyploidization history and plant inulin production.</title>
        <authorList>
            <person name="Fan W."/>
            <person name="Wang S."/>
            <person name="Wang H."/>
            <person name="Wang A."/>
            <person name="Jiang F."/>
            <person name="Liu H."/>
            <person name="Zhao H."/>
            <person name="Xu D."/>
            <person name="Zhang Y."/>
        </authorList>
    </citation>
    <scope>NUCLEOTIDE SEQUENCE [LARGE SCALE GENOMIC DNA]</scope>
    <source>
        <strain evidence="2">cv. Yunnan</strain>
        <tissue evidence="1">Leaves</tissue>
    </source>
</reference>
<gene>
    <name evidence="1" type="ORF">L1987_22860</name>
</gene>
<comment type="caution">
    <text evidence="1">The sequence shown here is derived from an EMBL/GenBank/DDBJ whole genome shotgun (WGS) entry which is preliminary data.</text>
</comment>
<dbReference type="Proteomes" id="UP001056120">
    <property type="component" value="Linkage Group LG08"/>
</dbReference>
<evidence type="ECO:0000313" key="2">
    <source>
        <dbReference type="Proteomes" id="UP001056120"/>
    </source>
</evidence>
<accession>A0ACB9IGL2</accession>
<organism evidence="1 2">
    <name type="scientific">Smallanthus sonchifolius</name>
    <dbReference type="NCBI Taxonomy" id="185202"/>
    <lineage>
        <taxon>Eukaryota</taxon>
        <taxon>Viridiplantae</taxon>
        <taxon>Streptophyta</taxon>
        <taxon>Embryophyta</taxon>
        <taxon>Tracheophyta</taxon>
        <taxon>Spermatophyta</taxon>
        <taxon>Magnoliopsida</taxon>
        <taxon>eudicotyledons</taxon>
        <taxon>Gunneridae</taxon>
        <taxon>Pentapetalae</taxon>
        <taxon>asterids</taxon>
        <taxon>campanulids</taxon>
        <taxon>Asterales</taxon>
        <taxon>Asteraceae</taxon>
        <taxon>Asteroideae</taxon>
        <taxon>Heliantheae alliance</taxon>
        <taxon>Millerieae</taxon>
        <taxon>Smallanthus</taxon>
    </lineage>
</organism>
<name>A0ACB9IGL2_9ASTR</name>